<gene>
    <name evidence="4 5" type="primary">LOC101861301</name>
</gene>
<feature type="compositionally biased region" description="Basic and acidic residues" evidence="1">
    <location>
        <begin position="34"/>
        <end position="45"/>
    </location>
</feature>
<evidence type="ECO:0000259" key="2">
    <source>
        <dbReference type="Pfam" id="PF13676"/>
    </source>
</evidence>
<dbReference type="RefSeq" id="XP_012940990.2">
    <property type="nucleotide sequence ID" value="XM_013085536.2"/>
</dbReference>
<organism evidence="3 4">
    <name type="scientific">Aplysia californica</name>
    <name type="common">California sea hare</name>
    <dbReference type="NCBI Taxonomy" id="6500"/>
    <lineage>
        <taxon>Eukaryota</taxon>
        <taxon>Metazoa</taxon>
        <taxon>Spiralia</taxon>
        <taxon>Lophotrochozoa</taxon>
        <taxon>Mollusca</taxon>
        <taxon>Gastropoda</taxon>
        <taxon>Heterobranchia</taxon>
        <taxon>Euthyneura</taxon>
        <taxon>Tectipleura</taxon>
        <taxon>Aplysiida</taxon>
        <taxon>Aplysioidea</taxon>
        <taxon>Aplysiidae</taxon>
        <taxon>Aplysia</taxon>
    </lineage>
</organism>
<keyword evidence="3" id="KW-1185">Reference proteome</keyword>
<feature type="compositionally biased region" description="Basic and acidic residues" evidence="1">
    <location>
        <begin position="95"/>
        <end position="106"/>
    </location>
</feature>
<dbReference type="RefSeq" id="XP_035827032.1">
    <property type="nucleotide sequence ID" value="XM_035971139.1"/>
</dbReference>
<dbReference type="Pfam" id="PF13676">
    <property type="entry name" value="TIR_2"/>
    <property type="match status" value="1"/>
</dbReference>
<feature type="region of interest" description="Disordered" evidence="1">
    <location>
        <begin position="1"/>
        <end position="133"/>
    </location>
</feature>
<dbReference type="Gene3D" id="3.40.50.10140">
    <property type="entry name" value="Toll/interleukin-1 receptor homology (TIR) domain"/>
    <property type="match status" value="1"/>
</dbReference>
<reference evidence="4 5" key="1">
    <citation type="submission" date="2025-05" db="UniProtKB">
        <authorList>
            <consortium name="RefSeq"/>
        </authorList>
    </citation>
    <scope>IDENTIFICATION</scope>
</reference>
<feature type="compositionally biased region" description="Acidic residues" evidence="1">
    <location>
        <begin position="107"/>
        <end position="119"/>
    </location>
</feature>
<feature type="compositionally biased region" description="Polar residues" evidence="1">
    <location>
        <begin position="82"/>
        <end position="94"/>
    </location>
</feature>
<accession>A0ABM1A536</accession>
<feature type="compositionally biased region" description="Basic and acidic residues" evidence="1">
    <location>
        <begin position="120"/>
        <end position="129"/>
    </location>
</feature>
<name>A0ABM1A536_APLCA</name>
<dbReference type="PANTHER" id="PTHR46270:SF2">
    <property type="entry name" value="TIR DOMAIN-CONTAINING PROTEIN"/>
    <property type="match status" value="1"/>
</dbReference>
<dbReference type="InterPro" id="IPR000157">
    <property type="entry name" value="TIR_dom"/>
</dbReference>
<dbReference type="Gene3D" id="1.25.10.10">
    <property type="entry name" value="Leucine-rich Repeat Variant"/>
    <property type="match status" value="1"/>
</dbReference>
<dbReference type="InterPro" id="IPR035897">
    <property type="entry name" value="Toll_tir_struct_dom_sf"/>
</dbReference>
<dbReference type="Proteomes" id="UP000694888">
    <property type="component" value="Unplaced"/>
</dbReference>
<dbReference type="InterPro" id="IPR011989">
    <property type="entry name" value="ARM-like"/>
</dbReference>
<proteinExistence type="predicted"/>
<evidence type="ECO:0000313" key="5">
    <source>
        <dbReference type="RefSeq" id="XP_035827032.1"/>
    </source>
</evidence>
<evidence type="ECO:0000313" key="4">
    <source>
        <dbReference type="RefSeq" id="XP_012940990.2"/>
    </source>
</evidence>
<feature type="domain" description="TIR" evidence="2">
    <location>
        <begin position="535"/>
        <end position="646"/>
    </location>
</feature>
<evidence type="ECO:0000313" key="3">
    <source>
        <dbReference type="Proteomes" id="UP000694888"/>
    </source>
</evidence>
<sequence length="780" mass="87388">MGSGTSRPGSRGLASLQAIQRMKRNTPSTLASVKTDKTEAGKVTEKYTTMPAKKDDCVNEGKEKGSSSKDTVSGTGIEVTVDQPQPSASNGASSSKEEETVLKSDDDTNEDDNEGDDKGDDGTEKETVKKKPLTAEEIEEKRKKAFEKVKESIQSLVEIPPRNMEEEGTPFNLQFRQTLVGVTKSYFLLKVNRYPVDVVFNFRNAVSRVMCESGCIKLLCDVLSNSLKTRDFLSEEGTMIKGRWFPVKNILLALVNNTDCSEEVRLIICGHPSLLKELTRIVQEWRPLHLDKQLKEDQNKLIKWSLSIFHNCGMQEESVAILRDLDLINILLPYLDSHMEVIRLATLSTLADIVNEEEAVLLQTNPKYFAFIIKKLKRALKKVDHKDLGWSAEELMRALKGLARSDVNKKVLVEEGCLTPLVKGVNSGNSGEKDEALSCLWALSFDEENKMKMVSEPDLVDTVQHLYTEERGAISHSCQGILWSLREQLLKVDTHKHIGEEICKVQGETTIKAGVEPVTSPPGEQPVVTRGHAMMSYQWGHQELIKKIVHKLRSHGIPVWLDIDYMGGSTLQAMAKAVEDSFVVIIAMSQKYKDSPNTRAEAEYAFQQRKKIIPLVVQRGYRADGWLGLILGSKLFYDFSGKYSFDSRMSGLLKAVKLAGDGEDVVDGSPVIEKPLVTSTNHSLKTTPTTPQAPPLVPAIPRLNEAAIMKWEKSDIEKWLKPHEMERSSLIHLSGEEIIFLHNLKYEAPEYFYQCLEKKLCLTSLLHLARATKAFKDLVT</sequence>
<dbReference type="SUPFAM" id="SSF48371">
    <property type="entry name" value="ARM repeat"/>
    <property type="match status" value="1"/>
</dbReference>
<feature type="compositionally biased region" description="Basic and acidic residues" evidence="1">
    <location>
        <begin position="52"/>
        <end position="67"/>
    </location>
</feature>
<evidence type="ECO:0000256" key="1">
    <source>
        <dbReference type="SAM" id="MobiDB-lite"/>
    </source>
</evidence>
<protein>
    <submittedName>
        <fullName evidence="4 5">Uncharacterized protein LOC101861301</fullName>
    </submittedName>
</protein>
<dbReference type="SUPFAM" id="SSF52200">
    <property type="entry name" value="Toll/Interleukin receptor TIR domain"/>
    <property type="match status" value="1"/>
</dbReference>
<dbReference type="GeneID" id="101861301"/>
<dbReference type="PANTHER" id="PTHR46270">
    <property type="entry name" value="ARMADILLO-TYPE FOLD-RELATED"/>
    <property type="match status" value="1"/>
</dbReference>
<dbReference type="InterPro" id="IPR016024">
    <property type="entry name" value="ARM-type_fold"/>
</dbReference>